<organism evidence="1 2">
    <name type="scientific">Cereibacter changlensis</name>
    <dbReference type="NCBI Taxonomy" id="402884"/>
    <lineage>
        <taxon>Bacteria</taxon>
        <taxon>Pseudomonadati</taxon>
        <taxon>Pseudomonadota</taxon>
        <taxon>Alphaproteobacteria</taxon>
        <taxon>Rhodobacterales</taxon>
        <taxon>Paracoccaceae</taxon>
        <taxon>Cereibacter</taxon>
    </lineage>
</organism>
<proteinExistence type="predicted"/>
<dbReference type="EMBL" id="SWAU01000336">
    <property type="protein sequence ID" value="TKA94516.1"/>
    <property type="molecule type" value="Genomic_DNA"/>
</dbReference>
<gene>
    <name evidence="1" type="ORF">FAZ78_21885</name>
</gene>
<name>A0A4U0YVG3_9RHOB</name>
<reference evidence="1 2" key="1">
    <citation type="submission" date="2019-04" db="EMBL/GenBank/DDBJ databases">
        <title>Crypto-aerobic microbial life in anoxic (sulfidic) marine sediments.</title>
        <authorList>
            <person name="Bhattacharya S."/>
            <person name="Roy C."/>
            <person name="Mondal N."/>
            <person name="Sarkar J."/>
            <person name="Mandal S."/>
            <person name="Rameez M.J."/>
            <person name="Ghosh W."/>
        </authorList>
    </citation>
    <scope>NUCLEOTIDE SEQUENCE [LARGE SCALE GENOMIC DNA]</scope>
    <source>
        <strain evidence="1 2">SBBC</strain>
    </source>
</reference>
<comment type="caution">
    <text evidence="1">The sequence shown here is derived from an EMBL/GenBank/DDBJ whole genome shotgun (WGS) entry which is preliminary data.</text>
</comment>
<dbReference type="Proteomes" id="UP000306340">
    <property type="component" value="Unassembled WGS sequence"/>
</dbReference>
<dbReference type="AlphaFoldDB" id="A0A4U0YVG3"/>
<evidence type="ECO:0000313" key="2">
    <source>
        <dbReference type="Proteomes" id="UP000306340"/>
    </source>
</evidence>
<sequence>MMDRPAPEALTPDQITALADYARQHGRSWKSRLAQEWQAASAPTDLHRLRNTHGPAWLATLRLDSCTRISCNLAISLPVLSLW</sequence>
<evidence type="ECO:0000313" key="1">
    <source>
        <dbReference type="EMBL" id="TKA94516.1"/>
    </source>
</evidence>
<protein>
    <submittedName>
        <fullName evidence="1">Uncharacterized protein</fullName>
    </submittedName>
</protein>
<accession>A0A4U0YVG3</accession>